<keyword evidence="2" id="KW-1185">Reference proteome</keyword>
<protein>
    <submittedName>
        <fullName evidence="1">Uncharacterized protein</fullName>
    </submittedName>
</protein>
<gene>
    <name evidence="1" type="ORF">C8F04DRAFT_1268059</name>
</gene>
<evidence type="ECO:0000313" key="1">
    <source>
        <dbReference type="EMBL" id="KAJ7026419.1"/>
    </source>
</evidence>
<evidence type="ECO:0000313" key="2">
    <source>
        <dbReference type="Proteomes" id="UP001218188"/>
    </source>
</evidence>
<dbReference type="EMBL" id="JARJCM010000138">
    <property type="protein sequence ID" value="KAJ7026419.1"/>
    <property type="molecule type" value="Genomic_DNA"/>
</dbReference>
<name>A0AAD6SEC6_9AGAR</name>
<comment type="caution">
    <text evidence="1">The sequence shown here is derived from an EMBL/GenBank/DDBJ whole genome shotgun (WGS) entry which is preliminary data.</text>
</comment>
<dbReference type="Proteomes" id="UP001218188">
    <property type="component" value="Unassembled WGS sequence"/>
</dbReference>
<dbReference type="AlphaFoldDB" id="A0AAD6SEC6"/>
<accession>A0AAD6SEC6</accession>
<organism evidence="1 2">
    <name type="scientific">Mycena alexandri</name>
    <dbReference type="NCBI Taxonomy" id="1745969"/>
    <lineage>
        <taxon>Eukaryota</taxon>
        <taxon>Fungi</taxon>
        <taxon>Dikarya</taxon>
        <taxon>Basidiomycota</taxon>
        <taxon>Agaricomycotina</taxon>
        <taxon>Agaricomycetes</taxon>
        <taxon>Agaricomycetidae</taxon>
        <taxon>Agaricales</taxon>
        <taxon>Marasmiineae</taxon>
        <taxon>Mycenaceae</taxon>
        <taxon>Mycena</taxon>
    </lineage>
</organism>
<proteinExistence type="predicted"/>
<reference evidence="1" key="1">
    <citation type="submission" date="2023-03" db="EMBL/GenBank/DDBJ databases">
        <title>Massive genome expansion in bonnet fungi (Mycena s.s.) driven by repeated elements and novel gene families across ecological guilds.</title>
        <authorList>
            <consortium name="Lawrence Berkeley National Laboratory"/>
            <person name="Harder C.B."/>
            <person name="Miyauchi S."/>
            <person name="Viragh M."/>
            <person name="Kuo A."/>
            <person name="Thoen E."/>
            <person name="Andreopoulos B."/>
            <person name="Lu D."/>
            <person name="Skrede I."/>
            <person name="Drula E."/>
            <person name="Henrissat B."/>
            <person name="Morin E."/>
            <person name="Kohler A."/>
            <person name="Barry K."/>
            <person name="LaButti K."/>
            <person name="Morin E."/>
            <person name="Salamov A."/>
            <person name="Lipzen A."/>
            <person name="Mereny Z."/>
            <person name="Hegedus B."/>
            <person name="Baldrian P."/>
            <person name="Stursova M."/>
            <person name="Weitz H."/>
            <person name="Taylor A."/>
            <person name="Grigoriev I.V."/>
            <person name="Nagy L.G."/>
            <person name="Martin F."/>
            <person name="Kauserud H."/>
        </authorList>
    </citation>
    <scope>NUCLEOTIDE SEQUENCE</scope>
    <source>
        <strain evidence="1">CBHHK200</strain>
    </source>
</reference>
<sequence>MPLKRFLDSSPTSITLLHNTITPTFTLKATMVWVSNYASASIAVSVTNNGGSGDASDFTISSKGNETYILNHFYRTGEETIRITRSGKNAFTFKVQKNDCVLVWDDAYGVEGGVIITNA</sequence>